<dbReference type="GO" id="GO:0005634">
    <property type="term" value="C:nucleus"/>
    <property type="evidence" value="ECO:0007669"/>
    <property type="project" value="UniProtKB-SubCell"/>
</dbReference>
<keyword evidence="13" id="KW-1185">Reference proteome</keyword>
<dbReference type="InterPro" id="IPR013087">
    <property type="entry name" value="Znf_C2H2_type"/>
</dbReference>
<keyword evidence="4 10" id="KW-0863">Zinc-finger</keyword>
<dbReference type="Gene3D" id="3.30.160.60">
    <property type="entry name" value="Classic Zinc Finger"/>
    <property type="match status" value="3"/>
</dbReference>
<dbReference type="GO" id="GO:0008270">
    <property type="term" value="F:zinc ion binding"/>
    <property type="evidence" value="ECO:0007669"/>
    <property type="project" value="UniProtKB-KW"/>
</dbReference>
<gene>
    <name evidence="12" type="ORF">RI129_012295</name>
</gene>
<dbReference type="PROSITE" id="PS00028">
    <property type="entry name" value="ZINC_FINGER_C2H2_1"/>
    <property type="match status" value="4"/>
</dbReference>
<reference evidence="12 13" key="1">
    <citation type="journal article" date="2024" name="Insects">
        <title>An Improved Chromosome-Level Genome Assembly of the Firefly Pyrocoelia pectoralis.</title>
        <authorList>
            <person name="Fu X."/>
            <person name="Meyer-Rochow V.B."/>
            <person name="Ballantyne L."/>
            <person name="Zhu X."/>
        </authorList>
    </citation>
    <scope>NUCLEOTIDE SEQUENCE [LARGE SCALE GENOMIC DNA]</scope>
    <source>
        <strain evidence="12">XCY_ONT2</strain>
    </source>
</reference>
<dbReference type="PANTHER" id="PTHR24406">
    <property type="entry name" value="TRANSCRIPTIONAL REPRESSOR CTCFL-RELATED"/>
    <property type="match status" value="1"/>
</dbReference>
<evidence type="ECO:0000256" key="6">
    <source>
        <dbReference type="ARBA" id="ARBA00023015"/>
    </source>
</evidence>
<dbReference type="InterPro" id="IPR036236">
    <property type="entry name" value="Znf_C2H2_sf"/>
</dbReference>
<dbReference type="InterPro" id="IPR050888">
    <property type="entry name" value="ZnF_C2H2-type_TF"/>
</dbReference>
<evidence type="ECO:0000259" key="11">
    <source>
        <dbReference type="PROSITE" id="PS50157"/>
    </source>
</evidence>
<organism evidence="12 13">
    <name type="scientific">Pyrocoelia pectoralis</name>
    <dbReference type="NCBI Taxonomy" id="417401"/>
    <lineage>
        <taxon>Eukaryota</taxon>
        <taxon>Metazoa</taxon>
        <taxon>Ecdysozoa</taxon>
        <taxon>Arthropoda</taxon>
        <taxon>Hexapoda</taxon>
        <taxon>Insecta</taxon>
        <taxon>Pterygota</taxon>
        <taxon>Neoptera</taxon>
        <taxon>Endopterygota</taxon>
        <taxon>Coleoptera</taxon>
        <taxon>Polyphaga</taxon>
        <taxon>Elateriformia</taxon>
        <taxon>Elateroidea</taxon>
        <taxon>Lampyridae</taxon>
        <taxon>Lampyrinae</taxon>
        <taxon>Pyrocoelia</taxon>
    </lineage>
</organism>
<comment type="subcellular location">
    <subcellularLocation>
        <location evidence="1">Nucleus</location>
    </subcellularLocation>
</comment>
<evidence type="ECO:0000256" key="5">
    <source>
        <dbReference type="ARBA" id="ARBA00022833"/>
    </source>
</evidence>
<evidence type="ECO:0000256" key="4">
    <source>
        <dbReference type="ARBA" id="ARBA00022771"/>
    </source>
</evidence>
<keyword evidence="8" id="KW-0804">Transcription</keyword>
<dbReference type="AlphaFoldDB" id="A0AAN7Z5Q8"/>
<dbReference type="FunFam" id="3.30.160.60:FF:000325">
    <property type="entry name" value="ZFP90 zinc finger protein"/>
    <property type="match status" value="1"/>
</dbReference>
<sequence length="483" mass="54870">MAPSPRIETEDIIFVFVSCATLVEFETDQGANNRDIEMDDSDEATVFLQEGQFVVPVTRHAVLLEDSQGVLEQYLVNDGELYVHEEENDTKIENPIVFYTKDEKYCDEEPYTFIFPDGNLHLQTVQMEEEPTEITPEEDLEQSIKIDDDTCTIDLNKITGRNLVTGQTVTLENYFEKLQKQLLSVESGEDGVDGGLINKKVTIGKTASGKKIVGKILHFQTSENADKTSSLSVTNVIVSIFVCQEASKSHQPALRKRCILTKENCDVNIGKTLAGLMDLETVRNKLRNKNLGVKIVDKVYNVQTKDFVKTISYVYGRMELTNNDDWSFEVQGKLITKETPPPFLSFFRLHDCPKCPKSFNSAGSLKRHLTVHDPSLRPLECTVCSQRFMDESSLRKHLLIHTGIRAYACNICARAFRNRGDLNFHRRIHDPVKQFCCEICGRAFSRYSNMLPLHHCDICGCSYSFVSSLTRHIVQKHLNCEET</sequence>
<evidence type="ECO:0000256" key="10">
    <source>
        <dbReference type="PROSITE-ProRule" id="PRU00042"/>
    </source>
</evidence>
<dbReference type="Pfam" id="PF00096">
    <property type="entry name" value="zf-C2H2"/>
    <property type="match status" value="2"/>
</dbReference>
<feature type="domain" description="C2H2-type" evidence="11">
    <location>
        <begin position="350"/>
        <end position="372"/>
    </location>
</feature>
<feature type="domain" description="C2H2-type" evidence="11">
    <location>
        <begin position="407"/>
        <end position="434"/>
    </location>
</feature>
<evidence type="ECO:0000256" key="2">
    <source>
        <dbReference type="ARBA" id="ARBA00022723"/>
    </source>
</evidence>
<evidence type="ECO:0000256" key="7">
    <source>
        <dbReference type="ARBA" id="ARBA00023125"/>
    </source>
</evidence>
<keyword evidence="7" id="KW-0238">DNA-binding</keyword>
<dbReference type="EMBL" id="JAVRBK010000010">
    <property type="protein sequence ID" value="KAK5638000.1"/>
    <property type="molecule type" value="Genomic_DNA"/>
</dbReference>
<protein>
    <recommendedName>
        <fullName evidence="11">C2H2-type domain-containing protein</fullName>
    </recommendedName>
</protein>
<dbReference type="PROSITE" id="PS50157">
    <property type="entry name" value="ZINC_FINGER_C2H2_2"/>
    <property type="match status" value="4"/>
</dbReference>
<keyword evidence="9" id="KW-0539">Nucleus</keyword>
<evidence type="ECO:0000313" key="13">
    <source>
        <dbReference type="Proteomes" id="UP001329430"/>
    </source>
</evidence>
<dbReference type="Proteomes" id="UP001329430">
    <property type="component" value="Chromosome 10"/>
</dbReference>
<proteinExistence type="predicted"/>
<evidence type="ECO:0000256" key="3">
    <source>
        <dbReference type="ARBA" id="ARBA00022737"/>
    </source>
</evidence>
<keyword evidence="6" id="KW-0805">Transcription regulation</keyword>
<feature type="domain" description="C2H2-type" evidence="11">
    <location>
        <begin position="454"/>
        <end position="482"/>
    </location>
</feature>
<evidence type="ECO:0000313" key="12">
    <source>
        <dbReference type="EMBL" id="KAK5638000.1"/>
    </source>
</evidence>
<evidence type="ECO:0000256" key="8">
    <source>
        <dbReference type="ARBA" id="ARBA00023163"/>
    </source>
</evidence>
<feature type="domain" description="C2H2-type" evidence="11">
    <location>
        <begin position="379"/>
        <end position="406"/>
    </location>
</feature>
<comment type="caution">
    <text evidence="12">The sequence shown here is derived from an EMBL/GenBank/DDBJ whole genome shotgun (WGS) entry which is preliminary data.</text>
</comment>
<keyword evidence="2" id="KW-0479">Metal-binding</keyword>
<dbReference type="SMART" id="SM00355">
    <property type="entry name" value="ZnF_C2H2"/>
    <property type="match status" value="4"/>
</dbReference>
<name>A0AAN7Z5Q8_9COLE</name>
<evidence type="ECO:0000256" key="1">
    <source>
        <dbReference type="ARBA" id="ARBA00004123"/>
    </source>
</evidence>
<dbReference type="GO" id="GO:0003677">
    <property type="term" value="F:DNA binding"/>
    <property type="evidence" value="ECO:0007669"/>
    <property type="project" value="UniProtKB-KW"/>
</dbReference>
<keyword evidence="3" id="KW-0677">Repeat</keyword>
<accession>A0AAN7Z5Q8</accession>
<dbReference type="SUPFAM" id="SSF57667">
    <property type="entry name" value="beta-beta-alpha zinc fingers"/>
    <property type="match status" value="2"/>
</dbReference>
<evidence type="ECO:0000256" key="9">
    <source>
        <dbReference type="ARBA" id="ARBA00023242"/>
    </source>
</evidence>
<keyword evidence="5" id="KW-0862">Zinc</keyword>